<comment type="caution">
    <text evidence="2">The sequence shown here is derived from an EMBL/GenBank/DDBJ whole genome shotgun (WGS) entry which is preliminary data.</text>
</comment>
<accession>B6BHU4</accession>
<evidence type="ECO:0000313" key="3">
    <source>
        <dbReference type="Proteomes" id="UP000006431"/>
    </source>
</evidence>
<accession>H1FTY1</accession>
<protein>
    <recommendedName>
        <fullName evidence="4">Copper resistance protein D domain-containing protein</fullName>
    </recommendedName>
</protein>
<evidence type="ECO:0000256" key="1">
    <source>
        <dbReference type="SAM" id="Phobius"/>
    </source>
</evidence>
<proteinExistence type="predicted"/>
<feature type="transmembrane region" description="Helical" evidence="1">
    <location>
        <begin position="12"/>
        <end position="34"/>
    </location>
</feature>
<organism evidence="2 3">
    <name type="scientific">Sulfurimonas gotlandica (strain DSM 19862 / JCM 16533 / GD1)</name>
    <dbReference type="NCBI Taxonomy" id="929558"/>
    <lineage>
        <taxon>Bacteria</taxon>
        <taxon>Pseudomonadati</taxon>
        <taxon>Campylobacterota</taxon>
        <taxon>Epsilonproteobacteria</taxon>
        <taxon>Campylobacterales</taxon>
        <taxon>Sulfurimonadaceae</taxon>
        <taxon>Sulfurimonas</taxon>
    </lineage>
</organism>
<keyword evidence="1" id="KW-0812">Transmembrane</keyword>
<dbReference type="STRING" id="929558.SMGD1_1571"/>
<gene>
    <name evidence="2" type="ORF">SMGD1_1571</name>
</gene>
<keyword evidence="3" id="KW-1185">Reference proteome</keyword>
<dbReference type="PATRIC" id="fig|929558.5.peg.1562"/>
<feature type="transmembrane region" description="Helical" evidence="1">
    <location>
        <begin position="55"/>
        <end position="77"/>
    </location>
</feature>
<name>B6BHU4_SULGG</name>
<reference evidence="2 3" key="1">
    <citation type="journal article" date="2012" name="Proc. Natl. Acad. Sci. U.S.A.">
        <title>Genome and physiology of a model Epsilonproteobacterium responsible for sulfide detoxification in marine oxygen depletion zones.</title>
        <authorList>
            <person name="Grote J."/>
            <person name="Schott T."/>
            <person name="Bruckner C.G."/>
            <person name="Glockner F.O."/>
            <person name="Jost G."/>
            <person name="Teeling H."/>
            <person name="Labrenz M."/>
            <person name="Jurgens K."/>
        </authorList>
    </citation>
    <scope>NUCLEOTIDE SEQUENCE [LARGE SCALE GENOMIC DNA]</scope>
    <source>
        <strain evidence="2 3">GD1</strain>
    </source>
</reference>
<dbReference type="HOGENOM" id="CLU_1703336_0_0_7"/>
<keyword evidence="1" id="KW-1133">Transmembrane helix</keyword>
<feature type="transmembrane region" description="Helical" evidence="1">
    <location>
        <begin position="89"/>
        <end position="109"/>
    </location>
</feature>
<dbReference type="OrthoDB" id="5334091at2"/>
<dbReference type="eggNOG" id="COG5615">
    <property type="taxonomic scope" value="Bacteria"/>
</dbReference>
<dbReference type="Proteomes" id="UP000006431">
    <property type="component" value="Unassembled WGS sequence"/>
</dbReference>
<keyword evidence="1" id="KW-0472">Membrane</keyword>
<feature type="transmembrane region" description="Helical" evidence="1">
    <location>
        <begin position="137"/>
        <end position="156"/>
    </location>
</feature>
<evidence type="ECO:0000313" key="2">
    <source>
        <dbReference type="EMBL" id="EHP30095.1"/>
    </source>
</evidence>
<dbReference type="EMBL" id="AFRZ01000001">
    <property type="protein sequence ID" value="EHP30095.1"/>
    <property type="molecule type" value="Genomic_DNA"/>
</dbReference>
<evidence type="ECO:0008006" key="4">
    <source>
        <dbReference type="Google" id="ProtNLM"/>
    </source>
</evidence>
<sequence>MQDFFLNYKTIIVFLHVISAVVWVGGMIAMRYAAHPSFMEIESPAKRLERIAHALKRLFTIVLPFVIILILTAVVMIKGYGLSQSEYSVFSHAKEGIWSIMFINLVVMMKRRNRADKMLNDGNFAGAKGQLELIGKYMVPTNIILGVIAIFIGTYFSSTL</sequence>
<dbReference type="AlphaFoldDB" id="B6BHU4"/>
<dbReference type="RefSeq" id="WP_008335422.1">
    <property type="nucleotide sequence ID" value="NZ_AFRZ01000001.1"/>
</dbReference>